<dbReference type="EMBL" id="NCVQ01000005">
    <property type="protein sequence ID" value="PWZ29547.1"/>
    <property type="molecule type" value="Genomic_DNA"/>
</dbReference>
<evidence type="ECO:0000256" key="1">
    <source>
        <dbReference type="SAM" id="MobiDB-lite"/>
    </source>
</evidence>
<evidence type="ECO:0000313" key="3">
    <source>
        <dbReference type="Proteomes" id="UP000251960"/>
    </source>
</evidence>
<feature type="compositionally biased region" description="Basic and acidic residues" evidence="1">
    <location>
        <begin position="1"/>
        <end position="19"/>
    </location>
</feature>
<name>A0A3L6FD56_MAIZE</name>
<accession>A0A3L6FD56</accession>
<feature type="region of interest" description="Disordered" evidence="1">
    <location>
        <begin position="1"/>
        <end position="20"/>
    </location>
</feature>
<proteinExistence type="predicted"/>
<comment type="caution">
    <text evidence="2">The sequence shown here is derived from an EMBL/GenBank/DDBJ whole genome shotgun (WGS) entry which is preliminary data.</text>
</comment>
<dbReference type="Proteomes" id="UP000251960">
    <property type="component" value="Chromosome 4"/>
</dbReference>
<sequence length="125" mass="13853">MGLRNEHESDDTRRGEWRTNGRAAAPVFLAGIQKGRARRVAPWERRKKGCATVKGVSSALEMWSGRAAARASRSELARREQMRLAGGRKPVGFPWEVSAGLLLAVEQGKGRHGRELEKFWAPSMG</sequence>
<gene>
    <name evidence="2" type="ORF">Zm00014a_002162</name>
</gene>
<protein>
    <submittedName>
        <fullName evidence="2">Uncharacterized protein</fullName>
    </submittedName>
</protein>
<reference evidence="2 3" key="1">
    <citation type="journal article" date="2018" name="Nat. Genet.">
        <title>Extensive intraspecific gene order and gene structural variations between Mo17 and other maize genomes.</title>
        <authorList>
            <person name="Sun S."/>
            <person name="Zhou Y."/>
            <person name="Chen J."/>
            <person name="Shi J."/>
            <person name="Zhao H."/>
            <person name="Zhao H."/>
            <person name="Song W."/>
            <person name="Zhang M."/>
            <person name="Cui Y."/>
            <person name="Dong X."/>
            <person name="Liu H."/>
            <person name="Ma X."/>
            <person name="Jiao Y."/>
            <person name="Wang B."/>
            <person name="Wei X."/>
            <person name="Stein J.C."/>
            <person name="Glaubitz J.C."/>
            <person name="Lu F."/>
            <person name="Yu G."/>
            <person name="Liang C."/>
            <person name="Fengler K."/>
            <person name="Li B."/>
            <person name="Rafalski A."/>
            <person name="Schnable P.S."/>
            <person name="Ware D.H."/>
            <person name="Buckler E.S."/>
            <person name="Lai J."/>
        </authorList>
    </citation>
    <scope>NUCLEOTIDE SEQUENCE [LARGE SCALE GENOMIC DNA]</scope>
    <source>
        <strain evidence="3">cv. Missouri 17</strain>
        <tissue evidence="2">Seedling</tissue>
    </source>
</reference>
<evidence type="ECO:0000313" key="2">
    <source>
        <dbReference type="EMBL" id="PWZ29547.1"/>
    </source>
</evidence>
<organism evidence="2 3">
    <name type="scientific">Zea mays</name>
    <name type="common">Maize</name>
    <dbReference type="NCBI Taxonomy" id="4577"/>
    <lineage>
        <taxon>Eukaryota</taxon>
        <taxon>Viridiplantae</taxon>
        <taxon>Streptophyta</taxon>
        <taxon>Embryophyta</taxon>
        <taxon>Tracheophyta</taxon>
        <taxon>Spermatophyta</taxon>
        <taxon>Magnoliopsida</taxon>
        <taxon>Liliopsida</taxon>
        <taxon>Poales</taxon>
        <taxon>Poaceae</taxon>
        <taxon>PACMAD clade</taxon>
        <taxon>Panicoideae</taxon>
        <taxon>Andropogonodae</taxon>
        <taxon>Andropogoneae</taxon>
        <taxon>Tripsacinae</taxon>
        <taxon>Zea</taxon>
    </lineage>
</organism>
<dbReference type="AlphaFoldDB" id="A0A3L6FD56"/>